<dbReference type="EMBL" id="KZ821257">
    <property type="protein sequence ID" value="PYH41896.1"/>
    <property type="molecule type" value="Genomic_DNA"/>
</dbReference>
<organism evidence="1 2">
    <name type="scientific">Aspergillus saccharolyticus JOP 1030-1</name>
    <dbReference type="NCBI Taxonomy" id="1450539"/>
    <lineage>
        <taxon>Eukaryota</taxon>
        <taxon>Fungi</taxon>
        <taxon>Dikarya</taxon>
        <taxon>Ascomycota</taxon>
        <taxon>Pezizomycotina</taxon>
        <taxon>Eurotiomycetes</taxon>
        <taxon>Eurotiomycetidae</taxon>
        <taxon>Eurotiales</taxon>
        <taxon>Aspergillaceae</taxon>
        <taxon>Aspergillus</taxon>
        <taxon>Aspergillus subgen. Circumdati</taxon>
    </lineage>
</organism>
<dbReference type="GeneID" id="37077006"/>
<evidence type="ECO:0000313" key="2">
    <source>
        <dbReference type="Proteomes" id="UP000248349"/>
    </source>
</evidence>
<dbReference type="AlphaFoldDB" id="A0A318Z484"/>
<proteinExistence type="predicted"/>
<feature type="non-terminal residue" evidence="1">
    <location>
        <position position="71"/>
    </location>
</feature>
<protein>
    <submittedName>
        <fullName evidence="1">Uncharacterized protein</fullName>
    </submittedName>
</protein>
<keyword evidence="2" id="KW-1185">Reference proteome</keyword>
<sequence length="71" mass="7570">MGGGPSTRTQSHPIAHNSILFASPPLPPPPIPFFPARHAYMESSTLCTVVDQWKCCSLATMSGFVGRLGLT</sequence>
<reference evidence="1 2" key="1">
    <citation type="submission" date="2016-12" db="EMBL/GenBank/DDBJ databases">
        <title>The genomes of Aspergillus section Nigri reveals drivers in fungal speciation.</title>
        <authorList>
            <consortium name="DOE Joint Genome Institute"/>
            <person name="Vesth T.C."/>
            <person name="Nybo J."/>
            <person name="Theobald S."/>
            <person name="Brandl J."/>
            <person name="Frisvad J.C."/>
            <person name="Nielsen K.F."/>
            <person name="Lyhne E.K."/>
            <person name="Kogle M.E."/>
            <person name="Kuo A."/>
            <person name="Riley R."/>
            <person name="Clum A."/>
            <person name="Nolan M."/>
            <person name="Lipzen A."/>
            <person name="Salamov A."/>
            <person name="Henrissat B."/>
            <person name="Wiebenga A."/>
            <person name="De Vries R.P."/>
            <person name="Grigoriev I.V."/>
            <person name="Mortensen U.H."/>
            <person name="Andersen M.R."/>
            <person name="Baker S.E."/>
        </authorList>
    </citation>
    <scope>NUCLEOTIDE SEQUENCE [LARGE SCALE GENOMIC DNA]</scope>
    <source>
        <strain evidence="1 2">JOP 1030-1</strain>
    </source>
</reference>
<dbReference type="Proteomes" id="UP000248349">
    <property type="component" value="Unassembled WGS sequence"/>
</dbReference>
<dbReference type="RefSeq" id="XP_025427878.1">
    <property type="nucleotide sequence ID" value="XM_025575778.1"/>
</dbReference>
<accession>A0A318Z484</accession>
<gene>
    <name evidence="1" type="ORF">BP01DRAFT_359869</name>
</gene>
<evidence type="ECO:0000313" key="1">
    <source>
        <dbReference type="EMBL" id="PYH41896.1"/>
    </source>
</evidence>
<name>A0A318Z484_9EURO</name>